<name>A0A9X2ESQ0_9GAMM</name>
<dbReference type="InterPro" id="IPR051807">
    <property type="entry name" value="Sec-metab_biosynth-assoc"/>
</dbReference>
<proteinExistence type="inferred from homology"/>
<comment type="similarity">
    <text evidence="1">Belongs to the YciI family.</text>
</comment>
<organism evidence="3 4">
    <name type="scientific">Microbulbifer okhotskensis</name>
    <dbReference type="NCBI Taxonomy" id="2926617"/>
    <lineage>
        <taxon>Bacteria</taxon>
        <taxon>Pseudomonadati</taxon>
        <taxon>Pseudomonadota</taxon>
        <taxon>Gammaproteobacteria</taxon>
        <taxon>Cellvibrionales</taxon>
        <taxon>Microbulbiferaceae</taxon>
        <taxon>Microbulbifer</taxon>
    </lineage>
</organism>
<dbReference type="Proteomes" id="UP001139028">
    <property type="component" value="Unassembled WGS sequence"/>
</dbReference>
<comment type="caution">
    <text evidence="3">The sequence shown here is derived from an EMBL/GenBank/DDBJ whole genome shotgun (WGS) entry which is preliminary data.</text>
</comment>
<dbReference type="SUPFAM" id="SSF54909">
    <property type="entry name" value="Dimeric alpha+beta barrel"/>
    <property type="match status" value="1"/>
</dbReference>
<dbReference type="InterPro" id="IPR005545">
    <property type="entry name" value="YCII"/>
</dbReference>
<dbReference type="Pfam" id="PF03795">
    <property type="entry name" value="YCII"/>
    <property type="match status" value="1"/>
</dbReference>
<keyword evidence="4" id="KW-1185">Reference proteome</keyword>
<gene>
    <name evidence="3" type="ORF">MO867_11955</name>
</gene>
<accession>A0A9X2ESQ0</accession>
<protein>
    <submittedName>
        <fullName evidence="3">YciI family protein</fullName>
    </submittedName>
</protein>
<dbReference type="PANTHER" id="PTHR33606">
    <property type="entry name" value="PROTEIN YCII"/>
    <property type="match status" value="1"/>
</dbReference>
<dbReference type="PANTHER" id="PTHR33606:SF3">
    <property type="entry name" value="PROTEIN YCII"/>
    <property type="match status" value="1"/>
</dbReference>
<dbReference type="NCBIfam" id="NF008473">
    <property type="entry name" value="PRK11370.1"/>
    <property type="match status" value="1"/>
</dbReference>
<sequence length="99" mass="10753">MWYAIISEDVSDSLPLRKKARADHLARLNHLKDEGRLLAAGPNPSIDSEEPGEAGFSGSLVIAEFPSLEEAKAWADSDPYIEAGVYASVTVKPYKLVLP</sequence>
<evidence type="ECO:0000256" key="1">
    <source>
        <dbReference type="ARBA" id="ARBA00007689"/>
    </source>
</evidence>
<dbReference type="Gene3D" id="3.30.70.1060">
    <property type="entry name" value="Dimeric alpha+beta barrel"/>
    <property type="match status" value="1"/>
</dbReference>
<dbReference type="RefSeq" id="WP_252467373.1">
    <property type="nucleotide sequence ID" value="NZ_JALBWM010000047.1"/>
</dbReference>
<evidence type="ECO:0000259" key="2">
    <source>
        <dbReference type="Pfam" id="PF03795"/>
    </source>
</evidence>
<reference evidence="3" key="1">
    <citation type="journal article" date="2022" name="Arch. Microbiol.">
        <title>Microbulbifer okhotskensis sp. nov., isolated from a deep bottom sediment of the Okhotsk Sea.</title>
        <authorList>
            <person name="Romanenko L."/>
            <person name="Kurilenko V."/>
            <person name="Otstavnykh N."/>
            <person name="Velansky P."/>
            <person name="Isaeva M."/>
            <person name="Mikhailov V."/>
        </authorList>
    </citation>
    <scope>NUCLEOTIDE SEQUENCE</scope>
    <source>
        <strain evidence="3">OS29</strain>
    </source>
</reference>
<dbReference type="EMBL" id="JALBWM010000047">
    <property type="protein sequence ID" value="MCO1335048.1"/>
    <property type="molecule type" value="Genomic_DNA"/>
</dbReference>
<evidence type="ECO:0000313" key="4">
    <source>
        <dbReference type="Proteomes" id="UP001139028"/>
    </source>
</evidence>
<dbReference type="InterPro" id="IPR011008">
    <property type="entry name" value="Dimeric_a/b-barrel"/>
</dbReference>
<feature type="domain" description="YCII-related" evidence="2">
    <location>
        <begin position="1"/>
        <end position="94"/>
    </location>
</feature>
<evidence type="ECO:0000313" key="3">
    <source>
        <dbReference type="EMBL" id="MCO1335048.1"/>
    </source>
</evidence>
<dbReference type="AlphaFoldDB" id="A0A9X2ESQ0"/>